<dbReference type="EMBL" id="JAPESX010000933">
    <property type="protein sequence ID" value="KAJ8119211.1"/>
    <property type="molecule type" value="Genomic_DNA"/>
</dbReference>
<proteinExistence type="predicted"/>
<gene>
    <name evidence="1" type="ORF">ONZ43_g3796</name>
</gene>
<accession>A0ACC2IVF2</accession>
<keyword evidence="2" id="KW-1185">Reference proteome</keyword>
<protein>
    <submittedName>
        <fullName evidence="1">Uncharacterized protein</fullName>
    </submittedName>
</protein>
<dbReference type="Proteomes" id="UP001153334">
    <property type="component" value="Unassembled WGS sequence"/>
</dbReference>
<evidence type="ECO:0000313" key="2">
    <source>
        <dbReference type="Proteomes" id="UP001153334"/>
    </source>
</evidence>
<reference evidence="1" key="1">
    <citation type="submission" date="2022-11" db="EMBL/GenBank/DDBJ databases">
        <title>Genome Sequence of Nemania bipapillata.</title>
        <authorList>
            <person name="Buettner E."/>
        </authorList>
    </citation>
    <scope>NUCLEOTIDE SEQUENCE</scope>
    <source>
        <strain evidence="1">CP14</strain>
    </source>
</reference>
<name>A0ACC2IVF2_9PEZI</name>
<comment type="caution">
    <text evidence="1">The sequence shown here is derived from an EMBL/GenBank/DDBJ whole genome shotgun (WGS) entry which is preliminary data.</text>
</comment>
<evidence type="ECO:0000313" key="1">
    <source>
        <dbReference type="EMBL" id="KAJ8119211.1"/>
    </source>
</evidence>
<organism evidence="1 2">
    <name type="scientific">Nemania bipapillata</name>
    <dbReference type="NCBI Taxonomy" id="110536"/>
    <lineage>
        <taxon>Eukaryota</taxon>
        <taxon>Fungi</taxon>
        <taxon>Dikarya</taxon>
        <taxon>Ascomycota</taxon>
        <taxon>Pezizomycotina</taxon>
        <taxon>Sordariomycetes</taxon>
        <taxon>Xylariomycetidae</taxon>
        <taxon>Xylariales</taxon>
        <taxon>Xylariaceae</taxon>
        <taxon>Nemania</taxon>
    </lineage>
</organism>
<sequence length="609" mass="68552">MENIPGTEPHPLNPNSAASTSSGLGGSDKLSDTLASWGKSRWEQALQGLKKEDQEQFDRIRDASDKYCVVLDEVFIAVNKRKEECLKERWRLKISGRDIFIRNVLEKLCGWVKKLIAIGDIVIQYDPIHAALPWAAVRFIMQTGINDLDVFSHVILSLENIASIVAQCHVIEAVYLSGRKLKILYAAILQYLADIMQYFALGTGKRFLRSIGKSQEDFQAKYSPIKHALEDFMRLTGISQAANLEHGLNLIENIERQLKAKTSQDDKEFELLKTSIERFRQPINYIDTRLQEIQDGLKQEQRLKILKAISTISHGTHHKISRKGRIEGSGSFVRQLASVGPKQPILAPVVKYFEDVMGDDTDVDPALTTDECIEILLQLFDEYPTVTLVLDALDEVNQDCRQELLDALTKLAKQSTTLLRIFISSRSNYDIALHLDGTPNIYIGVNDNAEDISSFIDKKLPEARLLYGNLPPSLHTTIVDTLKAGAKGMFRWVELQIQSLRSLKVAADVRARLGKLPSTLEASYWEIFQQIRESGDSAFRLAVFAFQWLLYAKEPLPLYVVAALASVAFEGDPSSSHIYLSESSSRGFKAGGSTRFYQKKAMLPLRRFA</sequence>